<keyword evidence="1" id="KW-0812">Transmembrane</keyword>
<comment type="caution">
    <text evidence="2">The sequence shown here is derived from an EMBL/GenBank/DDBJ whole genome shotgun (WGS) entry which is preliminary data.</text>
</comment>
<feature type="transmembrane region" description="Helical" evidence="1">
    <location>
        <begin position="186"/>
        <end position="207"/>
    </location>
</feature>
<accession>A0A8J4CPP0</accession>
<keyword evidence="3" id="KW-1185">Reference proteome</keyword>
<reference evidence="2" key="1">
    <citation type="journal article" date="2021" name="Proc. Natl. Acad. Sci. U.S.A.">
        <title>Three genomes in the algal genus Volvox reveal the fate of a haploid sex-determining region after a transition to homothallism.</title>
        <authorList>
            <person name="Yamamoto K."/>
            <person name="Hamaji T."/>
            <person name="Kawai-Toyooka H."/>
            <person name="Matsuzaki R."/>
            <person name="Takahashi F."/>
            <person name="Nishimura Y."/>
            <person name="Kawachi M."/>
            <person name="Noguchi H."/>
            <person name="Minakuchi Y."/>
            <person name="Umen J.G."/>
            <person name="Toyoda A."/>
            <person name="Nozaki H."/>
        </authorList>
    </citation>
    <scope>NUCLEOTIDE SEQUENCE</scope>
    <source>
        <strain evidence="2">NIES-3786</strain>
    </source>
</reference>
<evidence type="ECO:0000313" key="3">
    <source>
        <dbReference type="Proteomes" id="UP000747110"/>
    </source>
</evidence>
<dbReference type="OrthoDB" id="431169at2759"/>
<evidence type="ECO:0000256" key="1">
    <source>
        <dbReference type="SAM" id="Phobius"/>
    </source>
</evidence>
<feature type="transmembrane region" description="Helical" evidence="1">
    <location>
        <begin position="117"/>
        <end position="134"/>
    </location>
</feature>
<protein>
    <submittedName>
        <fullName evidence="2">Uncharacterized protein</fullName>
    </submittedName>
</protein>
<gene>
    <name evidence="2" type="ORF">Vretifemale_15453</name>
</gene>
<evidence type="ECO:0000313" key="2">
    <source>
        <dbReference type="EMBL" id="GIL87472.1"/>
    </source>
</evidence>
<dbReference type="EMBL" id="BNCP01000039">
    <property type="protein sequence ID" value="GIL87472.1"/>
    <property type="molecule type" value="Genomic_DNA"/>
</dbReference>
<keyword evidence="1" id="KW-0472">Membrane</keyword>
<keyword evidence="1" id="KW-1133">Transmembrane helix</keyword>
<name>A0A8J4CPP0_9CHLO</name>
<organism evidence="2 3">
    <name type="scientific">Volvox reticuliferus</name>
    <dbReference type="NCBI Taxonomy" id="1737510"/>
    <lineage>
        <taxon>Eukaryota</taxon>
        <taxon>Viridiplantae</taxon>
        <taxon>Chlorophyta</taxon>
        <taxon>core chlorophytes</taxon>
        <taxon>Chlorophyceae</taxon>
        <taxon>CS clade</taxon>
        <taxon>Chlamydomonadales</taxon>
        <taxon>Volvocaceae</taxon>
        <taxon>Volvox</taxon>
    </lineage>
</organism>
<proteinExistence type="predicted"/>
<dbReference type="AlphaFoldDB" id="A0A8J4CPP0"/>
<dbReference type="Pfam" id="PF07856">
    <property type="entry name" value="Orai-1"/>
    <property type="match status" value="2"/>
</dbReference>
<sequence length="252" mass="28515">MEGVLNTAQTILTGYDVTLQRQIRSEERAWRAEDLAYRQHEREVASQELQFMLEERTFLAAQIQQAHVDNARALWQRFVNRNRTEVQEKAEQLKALSALAALLAGFALVRYEVGVEVAAVVLCSLMLASIMRVGKMYVSEQEEAEFMHQCHVFVSQYRPGHRPPAPVRTFAAYWAHRCEGEWSTAFRLFTIGVPCFFVNLALAGVFLEHCWRSRRSLVKCPAANCPTSCIQLATVVTCVVVGSLLRWHGGLG</sequence>
<dbReference type="Proteomes" id="UP000747110">
    <property type="component" value="Unassembled WGS sequence"/>
</dbReference>
<dbReference type="InterPro" id="IPR012446">
    <property type="entry name" value="CRAC_channel"/>
</dbReference>